<dbReference type="EMBL" id="BMGT01000002">
    <property type="protein sequence ID" value="GGG73703.1"/>
    <property type="molecule type" value="Genomic_DNA"/>
</dbReference>
<sequence>MKRTIAVVTSSRADYSHLYWPLKDLAAHPDVDLKLIVLAAHLSPAFGNTVHEIEQDGFAIASRIECLLNSDTDTGMAKTLGLAVLGLTDVLAQMRPDLLLLIADRYEMLAPANVALTLRIPVAHIEGGEISEGAIDDAVRNALTKMAHIHFTSTDAARNRVISMGEEPWRVTRAGAPSLDHISRSQLLTRSQLEQALKIDLKQAPTVVAYHPVTLLQNTTEEADALFAALAQIKGQIIFCYPNADAGSHSLMQRTHEFIRQHSDAHVFVNLGAVTYWSLLKQAGLLLGNSSSGIMEAASFALPVVNVGLRQYGRERAPNVLDANPDVNSILEKVATAQSTAFRKSLSGMTNPYGDGHAAERIVHVLTTVPLEGLLRKRATSIQS</sequence>
<dbReference type="InterPro" id="IPR003331">
    <property type="entry name" value="UDP_GlcNAc_Epimerase_2_dom"/>
</dbReference>
<dbReference type="NCBIfam" id="TIGR03568">
    <property type="entry name" value="NeuC_NnaA"/>
    <property type="match status" value="1"/>
</dbReference>
<comment type="caution">
    <text evidence="2">The sequence shown here is derived from an EMBL/GenBank/DDBJ whole genome shotgun (WGS) entry which is preliminary data.</text>
</comment>
<reference evidence="2" key="1">
    <citation type="journal article" date="2014" name="Int. J. Syst. Evol. Microbiol.">
        <title>Complete genome sequence of Corynebacterium casei LMG S-19264T (=DSM 44701T), isolated from a smear-ripened cheese.</title>
        <authorList>
            <consortium name="US DOE Joint Genome Institute (JGI-PGF)"/>
            <person name="Walter F."/>
            <person name="Albersmeier A."/>
            <person name="Kalinowski J."/>
            <person name="Ruckert C."/>
        </authorList>
    </citation>
    <scope>NUCLEOTIDE SEQUENCE</scope>
    <source>
        <strain evidence="2">CGMCC 1.12997</strain>
    </source>
</reference>
<evidence type="ECO:0000313" key="2">
    <source>
        <dbReference type="EMBL" id="GGG73703.1"/>
    </source>
</evidence>
<reference evidence="2" key="2">
    <citation type="submission" date="2020-09" db="EMBL/GenBank/DDBJ databases">
        <authorList>
            <person name="Sun Q."/>
            <person name="Zhou Y."/>
        </authorList>
    </citation>
    <scope>NUCLEOTIDE SEQUENCE</scope>
    <source>
        <strain evidence="2">CGMCC 1.12997</strain>
    </source>
</reference>
<protein>
    <submittedName>
        <fullName evidence="2">UDP-N-acetyl glucosamine 2-epimerase</fullName>
    </submittedName>
</protein>
<dbReference type="RefSeq" id="WP_188553590.1">
    <property type="nucleotide sequence ID" value="NZ_BMGT01000002.1"/>
</dbReference>
<dbReference type="CDD" id="cd03786">
    <property type="entry name" value="GTB_UDP-GlcNAc_2-Epimerase"/>
    <property type="match status" value="1"/>
</dbReference>
<dbReference type="AlphaFoldDB" id="A0A917M2H5"/>
<dbReference type="Proteomes" id="UP000647241">
    <property type="component" value="Unassembled WGS sequence"/>
</dbReference>
<gene>
    <name evidence="2" type="ORF">GCM10011585_15350</name>
</gene>
<accession>A0A917M2H5</accession>
<dbReference type="GO" id="GO:0004553">
    <property type="term" value="F:hydrolase activity, hydrolyzing O-glycosyl compounds"/>
    <property type="evidence" value="ECO:0007669"/>
    <property type="project" value="InterPro"/>
</dbReference>
<dbReference type="InterPro" id="IPR020004">
    <property type="entry name" value="UDP-GlcNAc_Epase"/>
</dbReference>
<dbReference type="InterPro" id="IPR029767">
    <property type="entry name" value="WecB-like"/>
</dbReference>
<keyword evidence="3" id="KW-1185">Reference proteome</keyword>
<dbReference type="PANTHER" id="PTHR43174:SF3">
    <property type="entry name" value="UDP-N-ACETYLGLUCOSAMINE 2-EPIMERASE"/>
    <property type="match status" value="1"/>
</dbReference>
<name>A0A917M2H5_9BACT</name>
<evidence type="ECO:0000313" key="3">
    <source>
        <dbReference type="Proteomes" id="UP000647241"/>
    </source>
</evidence>
<dbReference type="Gene3D" id="3.40.50.2000">
    <property type="entry name" value="Glycogen Phosphorylase B"/>
    <property type="match status" value="2"/>
</dbReference>
<feature type="domain" description="UDP-N-acetylglucosamine 2-epimerase" evidence="1">
    <location>
        <begin position="24"/>
        <end position="366"/>
    </location>
</feature>
<dbReference type="PANTHER" id="PTHR43174">
    <property type="entry name" value="UDP-N-ACETYLGLUCOSAMINE 2-EPIMERASE"/>
    <property type="match status" value="1"/>
</dbReference>
<dbReference type="SUPFAM" id="SSF53756">
    <property type="entry name" value="UDP-Glycosyltransferase/glycogen phosphorylase"/>
    <property type="match status" value="1"/>
</dbReference>
<proteinExistence type="predicted"/>
<dbReference type="GO" id="GO:0006047">
    <property type="term" value="P:UDP-N-acetylglucosamine metabolic process"/>
    <property type="evidence" value="ECO:0007669"/>
    <property type="project" value="InterPro"/>
</dbReference>
<organism evidence="2 3">
    <name type="scientific">Edaphobacter dinghuensis</name>
    <dbReference type="NCBI Taxonomy" id="1560005"/>
    <lineage>
        <taxon>Bacteria</taxon>
        <taxon>Pseudomonadati</taxon>
        <taxon>Acidobacteriota</taxon>
        <taxon>Terriglobia</taxon>
        <taxon>Terriglobales</taxon>
        <taxon>Acidobacteriaceae</taxon>
        <taxon>Edaphobacter</taxon>
    </lineage>
</organism>
<evidence type="ECO:0000259" key="1">
    <source>
        <dbReference type="Pfam" id="PF02350"/>
    </source>
</evidence>
<dbReference type="Pfam" id="PF02350">
    <property type="entry name" value="Epimerase_2"/>
    <property type="match status" value="1"/>
</dbReference>